<evidence type="ECO:0000256" key="4">
    <source>
        <dbReference type="SAM" id="SignalP"/>
    </source>
</evidence>
<dbReference type="SUPFAM" id="SSF52540">
    <property type="entry name" value="P-loop containing nucleoside triphosphate hydrolases"/>
    <property type="match status" value="1"/>
</dbReference>
<evidence type="ECO:0000256" key="1">
    <source>
        <dbReference type="ARBA" id="ARBA00022741"/>
    </source>
</evidence>
<feature type="domain" description="G" evidence="5">
    <location>
        <begin position="257"/>
        <end position="330"/>
    </location>
</feature>
<keyword evidence="2" id="KW-0342">GTP-binding</keyword>
<reference evidence="6" key="2">
    <citation type="submission" date="2013-10" db="EMBL/GenBank/DDBJ databases">
        <authorList>
            <person name="Aslett M."/>
        </authorList>
    </citation>
    <scope>NUCLEOTIDE SEQUENCE [LARGE SCALE GENOMIC DNA]</scope>
    <source>
        <strain evidence="6">Houghton</strain>
    </source>
</reference>
<dbReference type="Proteomes" id="UP000030750">
    <property type="component" value="Unassembled WGS sequence"/>
</dbReference>
<dbReference type="EMBL" id="HG713253">
    <property type="protein sequence ID" value="CDJ53061.1"/>
    <property type="molecule type" value="Genomic_DNA"/>
</dbReference>
<dbReference type="Pfam" id="PF01926">
    <property type="entry name" value="MMR_HSR1"/>
    <property type="match status" value="1"/>
</dbReference>
<feature type="region of interest" description="Disordered" evidence="3">
    <location>
        <begin position="516"/>
        <end position="535"/>
    </location>
</feature>
<gene>
    <name evidence="6" type="ORF">EBH_0006040</name>
</gene>
<dbReference type="GO" id="GO:0032543">
    <property type="term" value="P:mitochondrial translation"/>
    <property type="evidence" value="ECO:0007669"/>
    <property type="project" value="TreeGrafter"/>
</dbReference>
<keyword evidence="1" id="KW-0547">Nucleotide-binding</keyword>
<dbReference type="PANTHER" id="PTHR45782">
    <property type="entry name" value="MITOCHONDRIAL RIBOSOME-ASSOCIATED GTPASE 1"/>
    <property type="match status" value="1"/>
</dbReference>
<dbReference type="InterPro" id="IPR027417">
    <property type="entry name" value="P-loop_NTPase"/>
</dbReference>
<dbReference type="VEuPathDB" id="ToxoDB:EBH_0006040"/>
<evidence type="ECO:0000313" key="6">
    <source>
        <dbReference type="EMBL" id="CDJ53061.1"/>
    </source>
</evidence>
<evidence type="ECO:0000313" key="7">
    <source>
        <dbReference type="Proteomes" id="UP000030750"/>
    </source>
</evidence>
<proteinExistence type="predicted"/>
<dbReference type="InterPro" id="IPR006073">
    <property type="entry name" value="GTP-bd"/>
</dbReference>
<accession>U6LSF1</accession>
<organism evidence="6 7">
    <name type="scientific">Eimeria brunetti</name>
    <dbReference type="NCBI Taxonomy" id="51314"/>
    <lineage>
        <taxon>Eukaryota</taxon>
        <taxon>Sar</taxon>
        <taxon>Alveolata</taxon>
        <taxon>Apicomplexa</taxon>
        <taxon>Conoidasida</taxon>
        <taxon>Coccidia</taxon>
        <taxon>Eucoccidiorida</taxon>
        <taxon>Eimeriorina</taxon>
        <taxon>Eimeriidae</taxon>
        <taxon>Eimeria</taxon>
    </lineage>
</organism>
<sequence length="647" mass="71803">MVRPHTSHAFSSVVVLIFCIQGLAAAFVCHVCSGLVFIKLLPYASIRFPSFARRSLVPLVQAASRCDAIVEVRDARLPLLSRCNLRVLQLRKPTAVILTHADQLVQASPVATRQWQRYFRRESREAAALELHAELTRARRQVQTAGLLRALSDTCPLAPRLPHLFIDAREPAAIVRVQRLLRSLVKRHRRYRKELDAFRSLCKQAAAAAAEAKGVDSPGTSAQVAQLIASHKARADEPEHSGEVLTRALLRQRKPLRILVVGFPNVGKSKIANSLVGRKVARSYRWPGTTQSVNLHRQPVTLARVGDMSRLFDVVDTPGFIPVHPGKGKSKRRLNFSEERQLQQRLGTSARQRQLDLGLFFDFTHPRLSPDELALLGAFHMLPHSCLFTIEEAAVALGDAFFRIRKLLPAASDLDRVMTRYKMTAEAFKEDFNMGVQLLLTLAEKRHHSNEGAAAQRLLSDFTQGYLGRHTFELPPMRYAGGSASSPTTKRIVRNWDAGGGNNVLAADRSACLGEDLPQAAPDKGVQRSSASDDESYNKQICARAQMCAREAAAGRRWTMRRHGDRLSFVLDARSPRETSPSEECTLGLGVPQEAQRQPTAIPTNTCGEFRKAYGQGDDSFSVGTADYAEGRKQQQQLLAVGWLEGW</sequence>
<name>U6LSF1_9EIME</name>
<feature type="chain" id="PRO_5004672829" evidence="4">
    <location>
        <begin position="26"/>
        <end position="647"/>
    </location>
</feature>
<keyword evidence="4" id="KW-0732">Signal</keyword>
<feature type="signal peptide" evidence="4">
    <location>
        <begin position="1"/>
        <end position="25"/>
    </location>
</feature>
<evidence type="ECO:0000259" key="5">
    <source>
        <dbReference type="Pfam" id="PF01926"/>
    </source>
</evidence>
<reference evidence="6" key="1">
    <citation type="submission" date="2013-10" db="EMBL/GenBank/DDBJ databases">
        <title>Genomic analysis of the causative agents of coccidiosis in chickens.</title>
        <authorList>
            <person name="Reid A.J."/>
            <person name="Blake D."/>
            <person name="Billington K."/>
            <person name="Browne H."/>
            <person name="Dunn M."/>
            <person name="Hung S."/>
            <person name="Kawahara F."/>
            <person name="Miranda-Saavedra D."/>
            <person name="Mourier T."/>
            <person name="Nagra H."/>
            <person name="Otto T.D."/>
            <person name="Rawlings N."/>
            <person name="Sanchez A."/>
            <person name="Sanders M."/>
            <person name="Subramaniam C."/>
            <person name="Tay Y."/>
            <person name="Dear P."/>
            <person name="Doerig C."/>
            <person name="Gruber A."/>
            <person name="Parkinson J."/>
            <person name="Shirley M."/>
            <person name="Wan K.L."/>
            <person name="Berriman M."/>
            <person name="Tomley F."/>
            <person name="Pain A."/>
        </authorList>
    </citation>
    <scope>NUCLEOTIDE SEQUENCE [LARGE SCALE GENOMIC DNA]</scope>
    <source>
        <strain evidence="6">Houghton</strain>
    </source>
</reference>
<dbReference type="OrthoDB" id="269151at2759"/>
<evidence type="ECO:0000256" key="3">
    <source>
        <dbReference type="SAM" id="MobiDB-lite"/>
    </source>
</evidence>
<dbReference type="GO" id="GO:0003924">
    <property type="term" value="F:GTPase activity"/>
    <property type="evidence" value="ECO:0007669"/>
    <property type="project" value="TreeGrafter"/>
</dbReference>
<dbReference type="GO" id="GO:0005739">
    <property type="term" value="C:mitochondrion"/>
    <property type="evidence" value="ECO:0007669"/>
    <property type="project" value="TreeGrafter"/>
</dbReference>
<dbReference type="Gene3D" id="3.40.50.300">
    <property type="entry name" value="P-loop containing nucleotide triphosphate hydrolases"/>
    <property type="match status" value="1"/>
</dbReference>
<dbReference type="GO" id="GO:0005525">
    <property type="term" value="F:GTP binding"/>
    <property type="evidence" value="ECO:0007669"/>
    <property type="project" value="UniProtKB-KW"/>
</dbReference>
<evidence type="ECO:0000256" key="2">
    <source>
        <dbReference type="ARBA" id="ARBA00023134"/>
    </source>
</evidence>
<protein>
    <submittedName>
        <fullName evidence="6">GTP-binding conserved hypothetical domain-containing protein, putative</fullName>
    </submittedName>
</protein>
<keyword evidence="7" id="KW-1185">Reference proteome</keyword>
<dbReference type="AlphaFoldDB" id="U6LSF1"/>
<dbReference type="PANTHER" id="PTHR45782:SF4">
    <property type="entry name" value="MITOCHONDRIAL RIBOSOME-ASSOCIATED GTPASE 1"/>
    <property type="match status" value="1"/>
</dbReference>